<evidence type="ECO:0000259" key="1">
    <source>
        <dbReference type="Pfam" id="PF01494"/>
    </source>
</evidence>
<sequence>MTDALVLGGGLAGSASAILLAGAGKSVTLIERESGPHHKICGEFLSIQGRDHLEALGIDPVALGGTPIDMVELCSGARLVRSRLPFTALGLSRYRLDEVLLESADRSGVDVRRGIRVTSMDGHRVSTSAGGHEAGAILLATGKHRIRGDRTEADGGPDPFAGFKMHFRLPPSAHRAIAGTIRLILFDGGYAGLQPVEDGTANLCLVIRKDRLGELGGSWDAVMAMLRTLPHCGDLLRDAEPLMERPATIANLAYGIAPRPAMAEGLYPLGDRACMTASLTGDGMALALRSGFVAASCVAQGETVRDYHRRHAREVHGQVRRAMALQHIQETRLLRQAGIGLLAAFPGLLHHLAQATRLRRWS</sequence>
<dbReference type="EMBL" id="CP019602">
    <property type="protein sequence ID" value="ARU15415.1"/>
    <property type="molecule type" value="Genomic_DNA"/>
</dbReference>
<name>A0A1Z1F9I9_9SPHN</name>
<dbReference type="STRING" id="450378.GCA_001661675_00706"/>
<dbReference type="PANTHER" id="PTHR42685:SF22">
    <property type="entry name" value="CONDITIONED MEDIUM FACTOR RECEPTOR 1"/>
    <property type="match status" value="1"/>
</dbReference>
<dbReference type="GO" id="GO:0071949">
    <property type="term" value="F:FAD binding"/>
    <property type="evidence" value="ECO:0007669"/>
    <property type="project" value="InterPro"/>
</dbReference>
<keyword evidence="3" id="KW-1185">Reference proteome</keyword>
<dbReference type="AlphaFoldDB" id="A0A1Z1F9I9"/>
<dbReference type="SUPFAM" id="SSF51905">
    <property type="entry name" value="FAD/NAD(P)-binding domain"/>
    <property type="match status" value="1"/>
</dbReference>
<organism evidence="2 3">
    <name type="scientific">Croceicoccus marinus</name>
    <dbReference type="NCBI Taxonomy" id="450378"/>
    <lineage>
        <taxon>Bacteria</taxon>
        <taxon>Pseudomonadati</taxon>
        <taxon>Pseudomonadota</taxon>
        <taxon>Alphaproteobacteria</taxon>
        <taxon>Sphingomonadales</taxon>
        <taxon>Erythrobacteraceae</taxon>
        <taxon>Croceicoccus</taxon>
    </lineage>
</organism>
<dbReference type="RefSeq" id="WP_066842984.1">
    <property type="nucleotide sequence ID" value="NZ_CP019602.1"/>
</dbReference>
<dbReference type="KEGG" id="cman:A9D14_03540"/>
<dbReference type="Proteomes" id="UP000195807">
    <property type="component" value="Chromosome"/>
</dbReference>
<protein>
    <submittedName>
        <fullName evidence="2">Electron transfer flavoprotein</fullName>
    </submittedName>
</protein>
<dbReference type="OrthoDB" id="5652862at2"/>
<gene>
    <name evidence="2" type="ORF">A9D14_03540</name>
</gene>
<dbReference type="Gene3D" id="3.50.50.60">
    <property type="entry name" value="FAD/NAD(P)-binding domain"/>
    <property type="match status" value="1"/>
</dbReference>
<dbReference type="InterPro" id="IPR002938">
    <property type="entry name" value="FAD-bd"/>
</dbReference>
<dbReference type="InterPro" id="IPR050407">
    <property type="entry name" value="Geranylgeranyl_reductase"/>
</dbReference>
<feature type="domain" description="FAD-binding" evidence="1">
    <location>
        <begin position="2"/>
        <end position="135"/>
    </location>
</feature>
<reference evidence="2 3" key="1">
    <citation type="submission" date="2017-01" db="EMBL/GenBank/DDBJ databases">
        <title>Complete genome sequence of esterase-producing bacterium Croceicoccus marinus E4A9.</title>
        <authorList>
            <person name="Wu Y.-H."/>
            <person name="Cheng H."/>
            <person name="Xu L."/>
            <person name="Huo Y.-Y."/>
            <person name="Wang C.-S."/>
            <person name="Xu X.-W."/>
        </authorList>
    </citation>
    <scope>NUCLEOTIDE SEQUENCE [LARGE SCALE GENOMIC DNA]</scope>
    <source>
        <strain evidence="2 3">E4A9</strain>
    </source>
</reference>
<accession>A0A1Z1F9I9</accession>
<dbReference type="Pfam" id="PF01494">
    <property type="entry name" value="FAD_binding_3"/>
    <property type="match status" value="1"/>
</dbReference>
<evidence type="ECO:0000313" key="3">
    <source>
        <dbReference type="Proteomes" id="UP000195807"/>
    </source>
</evidence>
<evidence type="ECO:0000313" key="2">
    <source>
        <dbReference type="EMBL" id="ARU15415.1"/>
    </source>
</evidence>
<dbReference type="InterPro" id="IPR036188">
    <property type="entry name" value="FAD/NAD-bd_sf"/>
</dbReference>
<proteinExistence type="predicted"/>
<dbReference type="PANTHER" id="PTHR42685">
    <property type="entry name" value="GERANYLGERANYL DIPHOSPHATE REDUCTASE"/>
    <property type="match status" value="1"/>
</dbReference>